<dbReference type="Proteomes" id="UP000593570">
    <property type="component" value="Unassembled WGS sequence"/>
</dbReference>
<feature type="domain" description="DUF7872" evidence="2">
    <location>
        <begin position="194"/>
        <end position="376"/>
    </location>
</feature>
<dbReference type="InterPro" id="IPR057194">
    <property type="entry name" value="DUF7872"/>
</dbReference>
<evidence type="ECO:0000259" key="2">
    <source>
        <dbReference type="Pfam" id="PF25278"/>
    </source>
</evidence>
<keyword evidence="1" id="KW-0732">Signal</keyword>
<proteinExistence type="predicted"/>
<evidence type="ECO:0000256" key="1">
    <source>
        <dbReference type="SAM" id="SignalP"/>
    </source>
</evidence>
<evidence type="ECO:0000313" key="3">
    <source>
        <dbReference type="EMBL" id="KAF6513171.1"/>
    </source>
</evidence>
<evidence type="ECO:0000313" key="4">
    <source>
        <dbReference type="Proteomes" id="UP000593570"/>
    </source>
</evidence>
<dbReference type="AlphaFoldDB" id="A0A8H6G909"/>
<accession>A0A8H6G909</accession>
<dbReference type="EMBL" id="JACDXP010000018">
    <property type="protein sequence ID" value="KAF6513171.1"/>
    <property type="molecule type" value="Genomic_DNA"/>
</dbReference>
<reference evidence="3 4" key="1">
    <citation type="journal article" date="2020" name="bioRxiv">
        <title>A chromosome-scale genome assembly for the Fusarium oxysporum strain Fo5176 to establish a model Arabidopsis-fungal pathosystem.</title>
        <authorList>
            <person name="Fokkens L."/>
            <person name="Guo L."/>
            <person name="Dora S."/>
            <person name="Wang B."/>
            <person name="Ye K."/>
            <person name="Sanchez-Rodriguez C."/>
            <person name="Croll D."/>
        </authorList>
    </citation>
    <scope>NUCLEOTIDE SEQUENCE [LARGE SCALE GENOMIC DNA]</scope>
    <source>
        <strain evidence="3 4">Fo5176</strain>
    </source>
</reference>
<feature type="chain" id="PRO_5034609659" description="DUF7872 domain-containing protein" evidence="1">
    <location>
        <begin position="20"/>
        <end position="394"/>
    </location>
</feature>
<comment type="caution">
    <text evidence="3">The sequence shown here is derived from an EMBL/GenBank/DDBJ whole genome shotgun (WGS) entry which is preliminary data.</text>
</comment>
<gene>
    <name evidence="3" type="ORF">HZS61_007429</name>
</gene>
<feature type="signal peptide" evidence="1">
    <location>
        <begin position="1"/>
        <end position="19"/>
    </location>
</feature>
<dbReference type="PANTHER" id="PTHR33339">
    <property type="entry name" value="LYSM DOMAIN-CONTAINING PROTEIN"/>
    <property type="match status" value="1"/>
</dbReference>
<name>A0A8H6G909_FUSOX</name>
<dbReference type="PANTHER" id="PTHR33339:SF1">
    <property type="entry name" value="LYSM DOMAIN-CONTAINING PROTEIN"/>
    <property type="match status" value="1"/>
</dbReference>
<dbReference type="Pfam" id="PF25278">
    <property type="entry name" value="DUF7872"/>
    <property type="match status" value="1"/>
</dbReference>
<protein>
    <recommendedName>
        <fullName evidence="2">DUF7872 domain-containing protein</fullName>
    </recommendedName>
</protein>
<sequence length="394" mass="42263">MRFTAHVLATLTAFWITTATPVALPQGNGGGADSCRTEPLTKATWTSLKVDDFLAAAEANLTTNNVQGLASSLGAPNFFCGLDQFCNAGQPCLPVSLPGWYALVAIQNYNSYMNSLNSAVNFAASIMSLEMPAVIADFWPTPVDDVTPMKDVYSMITLGLSVVPFTGAMAKAAAVPKAVVSFLSGQLKPPVPPNLFVKWSDVGVSISSAVKDYHAAIANSLKDTLNAEIQDATSGINSLLVGGEFLGVAQNFTQADMQANIIESMKLRSIALALQGQKAFIYRGEGCFNSNNDASKFCATVNGVEMQYELRIGDEERVDIAQIIVDKYGISKETFLQGPSTCFDEHKVQLFTPDILPVNPGAPCIFNLPVCTFNAETFPGRTIQENCRLQDIDV</sequence>
<organism evidence="3 4">
    <name type="scientific">Fusarium oxysporum f. sp. conglutinans</name>
    <dbReference type="NCBI Taxonomy" id="100902"/>
    <lineage>
        <taxon>Eukaryota</taxon>
        <taxon>Fungi</taxon>
        <taxon>Dikarya</taxon>
        <taxon>Ascomycota</taxon>
        <taxon>Pezizomycotina</taxon>
        <taxon>Sordariomycetes</taxon>
        <taxon>Hypocreomycetidae</taxon>
        <taxon>Hypocreales</taxon>
        <taxon>Nectriaceae</taxon>
        <taxon>Fusarium</taxon>
        <taxon>Fusarium oxysporum species complex</taxon>
    </lineage>
</organism>